<dbReference type="GO" id="GO:0051537">
    <property type="term" value="F:2 iron, 2 sulfur cluster binding"/>
    <property type="evidence" value="ECO:0007669"/>
    <property type="project" value="InterPro"/>
</dbReference>
<dbReference type="OrthoDB" id="9763985at2"/>
<dbReference type="EMBL" id="SACP01000049">
    <property type="protein sequence ID" value="RVU13099.1"/>
    <property type="molecule type" value="Genomic_DNA"/>
</dbReference>
<keyword evidence="2" id="KW-0479">Metal-binding</keyword>
<dbReference type="SUPFAM" id="SSF54292">
    <property type="entry name" value="2Fe-2S ferredoxin-like"/>
    <property type="match status" value="1"/>
</dbReference>
<dbReference type="GO" id="GO:0016491">
    <property type="term" value="F:oxidoreductase activity"/>
    <property type="evidence" value="ECO:0007669"/>
    <property type="project" value="UniProtKB-KW"/>
</dbReference>
<dbReference type="Pfam" id="PF01315">
    <property type="entry name" value="Ald_Xan_dh_C"/>
    <property type="match status" value="1"/>
</dbReference>
<dbReference type="SUPFAM" id="SSF56003">
    <property type="entry name" value="Molybdenum cofactor-binding domain"/>
    <property type="match status" value="1"/>
</dbReference>
<dbReference type="PANTHER" id="PTHR11908:SF157">
    <property type="entry name" value="XANTHINE DEHYDROGENASE SUBUNIT D-RELATED"/>
    <property type="match status" value="1"/>
</dbReference>
<comment type="similarity">
    <text evidence="1">Belongs to the xanthine dehydrogenase family.</text>
</comment>
<dbReference type="Gene3D" id="3.30.365.10">
    <property type="entry name" value="Aldehyde oxidase/xanthine dehydrogenase, molybdopterin binding domain"/>
    <property type="match status" value="4"/>
</dbReference>
<dbReference type="CDD" id="cd00207">
    <property type="entry name" value="fer2"/>
    <property type="match status" value="1"/>
</dbReference>
<dbReference type="PANTHER" id="PTHR11908">
    <property type="entry name" value="XANTHINE DEHYDROGENASE"/>
    <property type="match status" value="1"/>
</dbReference>
<dbReference type="InterPro" id="IPR000674">
    <property type="entry name" value="Ald_Oxase/Xan_DH_a/b"/>
</dbReference>
<reference evidence="7 8" key="1">
    <citation type="submission" date="2019-01" db="EMBL/GenBank/DDBJ databases">
        <authorList>
            <person name="Chen W.-M."/>
        </authorList>
    </citation>
    <scope>NUCLEOTIDE SEQUENCE [LARGE SCALE GENOMIC DNA]</scope>
    <source>
        <strain evidence="7 8">TER-1</strain>
    </source>
</reference>
<comment type="caution">
    <text evidence="7">The sequence shown here is derived from an EMBL/GenBank/DDBJ whole genome shotgun (WGS) entry which is preliminary data.</text>
</comment>
<dbReference type="SUPFAM" id="SSF54665">
    <property type="entry name" value="CO dehydrogenase molybdoprotein N-domain-like"/>
    <property type="match status" value="1"/>
</dbReference>
<dbReference type="Gene3D" id="3.10.20.30">
    <property type="match status" value="1"/>
</dbReference>
<dbReference type="Pfam" id="PF20256">
    <property type="entry name" value="MoCoBD_2"/>
    <property type="match status" value="1"/>
</dbReference>
<evidence type="ECO:0000313" key="8">
    <source>
        <dbReference type="Proteomes" id="UP000286997"/>
    </source>
</evidence>
<accession>A0A3S2V494</accession>
<dbReference type="Gene3D" id="1.10.150.120">
    <property type="entry name" value="[2Fe-2S]-binding domain"/>
    <property type="match status" value="1"/>
</dbReference>
<keyword evidence="8" id="KW-1185">Reference proteome</keyword>
<gene>
    <name evidence="7" type="ORF">EOE48_27215</name>
</gene>
<dbReference type="InterPro" id="IPR006058">
    <property type="entry name" value="2Fe2S_fd_BS"/>
</dbReference>
<proteinExistence type="inferred from homology"/>
<dbReference type="InterPro" id="IPR046867">
    <property type="entry name" value="AldOxase/xan_DH_MoCoBD2"/>
</dbReference>
<dbReference type="InterPro" id="IPR012675">
    <property type="entry name" value="Beta-grasp_dom_sf"/>
</dbReference>
<dbReference type="Pfam" id="PF01799">
    <property type="entry name" value="Fer2_2"/>
    <property type="match status" value="1"/>
</dbReference>
<dbReference type="PROSITE" id="PS00197">
    <property type="entry name" value="2FE2S_FER_1"/>
    <property type="match status" value="1"/>
</dbReference>
<dbReference type="InterPro" id="IPR037165">
    <property type="entry name" value="AldOxase/xan_DH_Mopterin-bd_sf"/>
</dbReference>
<protein>
    <submittedName>
        <fullName evidence="7">2Fe-2S iron-sulfur cluster binding domain-containing protein</fullName>
    </submittedName>
</protein>
<feature type="region of interest" description="Disordered" evidence="5">
    <location>
        <begin position="291"/>
        <end position="320"/>
    </location>
</feature>
<dbReference type="Proteomes" id="UP000286997">
    <property type="component" value="Unassembled WGS sequence"/>
</dbReference>
<dbReference type="GO" id="GO:0005506">
    <property type="term" value="F:iron ion binding"/>
    <property type="evidence" value="ECO:0007669"/>
    <property type="project" value="InterPro"/>
</dbReference>
<name>A0A3S2V494_9HYPH</name>
<dbReference type="InterPro" id="IPR016208">
    <property type="entry name" value="Ald_Oxase/xanthine_DH-like"/>
</dbReference>
<feature type="domain" description="2Fe-2S ferredoxin-type" evidence="6">
    <location>
        <begin position="1"/>
        <end position="74"/>
    </location>
</feature>
<dbReference type="Gene3D" id="3.90.1170.50">
    <property type="entry name" value="Aldehyde oxidase/xanthine dehydrogenase, a/b hammerhead"/>
    <property type="match status" value="1"/>
</dbReference>
<evidence type="ECO:0000256" key="4">
    <source>
        <dbReference type="ARBA" id="ARBA00023004"/>
    </source>
</evidence>
<dbReference type="InterPro" id="IPR036010">
    <property type="entry name" value="2Fe-2S_ferredoxin-like_sf"/>
</dbReference>
<keyword evidence="3" id="KW-0560">Oxidoreductase</keyword>
<dbReference type="InterPro" id="IPR001041">
    <property type="entry name" value="2Fe-2S_ferredoxin-type"/>
</dbReference>
<evidence type="ECO:0000256" key="1">
    <source>
        <dbReference type="ARBA" id="ARBA00006849"/>
    </source>
</evidence>
<evidence type="ECO:0000256" key="2">
    <source>
        <dbReference type="ARBA" id="ARBA00022723"/>
    </source>
</evidence>
<dbReference type="InterPro" id="IPR002888">
    <property type="entry name" value="2Fe-2S-bd"/>
</dbReference>
<dbReference type="Pfam" id="PF00111">
    <property type="entry name" value="Fer2"/>
    <property type="match status" value="1"/>
</dbReference>
<dbReference type="Pfam" id="PF02738">
    <property type="entry name" value="MoCoBD_1"/>
    <property type="match status" value="1"/>
</dbReference>
<evidence type="ECO:0000313" key="7">
    <source>
        <dbReference type="EMBL" id="RVU13099.1"/>
    </source>
</evidence>
<dbReference type="RefSeq" id="WP_127734019.1">
    <property type="nucleotide sequence ID" value="NZ_SACP01000049.1"/>
</dbReference>
<keyword evidence="4" id="KW-0408">Iron</keyword>
<evidence type="ECO:0000256" key="3">
    <source>
        <dbReference type="ARBA" id="ARBA00023002"/>
    </source>
</evidence>
<dbReference type="InterPro" id="IPR036884">
    <property type="entry name" value="2Fe-2S-bd_dom_sf"/>
</dbReference>
<dbReference type="AlphaFoldDB" id="A0A3S2V494"/>
<evidence type="ECO:0000259" key="6">
    <source>
        <dbReference type="PROSITE" id="PS51085"/>
    </source>
</evidence>
<evidence type="ECO:0000256" key="5">
    <source>
        <dbReference type="SAM" id="MobiDB-lite"/>
    </source>
</evidence>
<dbReference type="InterPro" id="IPR008274">
    <property type="entry name" value="AldOxase/xan_DH_MoCoBD1"/>
</dbReference>
<sequence length="925" mass="96576">MIVTVNGTAQEATPRPGQCLRTLLRELGWFGVKRGCDAGDCGACTIHLDGEPVHACLVPAFRAAGRTVTTVEGLGGSCAPGEAGPLHPVQAAFLAAQGFQCGFCTPGMVMTAAALDQGQRRDLATALKGNLCRCTGYGAIRDAIGGTARVEAPAGAPFGSSLPAPAGPAVVTGTARYTLDVEAAGALHLRVLRSPHAHARILRIETTAALALPGVVAVLTHADVPARLFSTARHHIPTDDAADTRVLDSTVRFVGQRVAAVVAESEAAAEAALRALAVDYEPLPALLDPEEALRPDAPLVHGTDDRSGDDAPPLNPHPNLAAEVHGEIGDVAAGLAEADLVHEGTYVSQRVQHAHLETHGAVSWLDAEGRLVIRSSTQVPFLTRDALCTLLDLPADRVRVLCGRVGGGFGGKQEMLTEDLVALAVLRTGRPVRWELTRQEQFAATTTRHPMRVRVRLGARRDGTLTAIELGVLSDTGAYGNHAGGVLHHGCNEVIAVYRCPNKRVEGRAVHTHTLPSGAFRGYGLSQTIFAVESAMDELARGLGLDPFEFRRRNVVRPGDPMVSTSLEPHDVEYGSYGLDQCLDHVEAALREPGPDAPSPDWLTGRGMALAMIDTIPPRGHVAEARLALGADGRYELRVGTAEFGNGTTTVHAQIAATALGTAPERIAVRQSDTDLVGHDTGAYGSTGTVVGGLATLRAAEALAAALRQAAAMQAGLDPSLCRLDGDAVAGPGCRIALAALAEAGPVEAVGRAEGSPRSVAFNVQGFCVAVHRSSGEVRILRSVHAADAGRVVNPMQCRGQVEGGVAQAIGAALYEDLRLDGEGRVVNPTFRHYHIPACADVPATEVFFADTHDSVGPLGAKSMSESPFNPVAAALANAIRDATGARLHATPFAPDRIYRAVIAAQEAVPSRPASAGQRLVRLDS</sequence>
<organism evidence="7 8">
    <name type="scientific">Methylobacterium oryzihabitans</name>
    <dbReference type="NCBI Taxonomy" id="2499852"/>
    <lineage>
        <taxon>Bacteria</taxon>
        <taxon>Pseudomonadati</taxon>
        <taxon>Pseudomonadota</taxon>
        <taxon>Alphaproteobacteria</taxon>
        <taxon>Hyphomicrobiales</taxon>
        <taxon>Methylobacteriaceae</taxon>
        <taxon>Methylobacterium</taxon>
    </lineage>
</organism>
<dbReference type="SMART" id="SM01008">
    <property type="entry name" value="Ald_Xan_dh_C"/>
    <property type="match status" value="1"/>
</dbReference>
<dbReference type="InterPro" id="IPR036856">
    <property type="entry name" value="Ald_Oxase/Xan_DH_a/b_sf"/>
</dbReference>
<dbReference type="PROSITE" id="PS51085">
    <property type="entry name" value="2FE2S_FER_2"/>
    <property type="match status" value="1"/>
</dbReference>
<dbReference type="SUPFAM" id="SSF47741">
    <property type="entry name" value="CO dehydrogenase ISP C-domain like"/>
    <property type="match status" value="1"/>
</dbReference>